<organism evidence="1 2">
    <name type="scientific">Sinobacterium caligoides</name>
    <dbReference type="NCBI Taxonomy" id="933926"/>
    <lineage>
        <taxon>Bacteria</taxon>
        <taxon>Pseudomonadati</taxon>
        <taxon>Pseudomonadota</taxon>
        <taxon>Gammaproteobacteria</taxon>
        <taxon>Cellvibrionales</taxon>
        <taxon>Spongiibacteraceae</taxon>
        <taxon>Sinobacterium</taxon>
    </lineage>
</organism>
<evidence type="ECO:0000313" key="2">
    <source>
        <dbReference type="Proteomes" id="UP000275394"/>
    </source>
</evidence>
<comment type="caution">
    <text evidence="1">The sequence shown here is derived from an EMBL/GenBank/DDBJ whole genome shotgun (WGS) entry which is preliminary data.</text>
</comment>
<dbReference type="AlphaFoldDB" id="A0A3N2DNE6"/>
<accession>A0A3N2DNE6</accession>
<dbReference type="Proteomes" id="UP000275394">
    <property type="component" value="Unassembled WGS sequence"/>
</dbReference>
<name>A0A3N2DNE6_9GAMM</name>
<dbReference type="EMBL" id="RKHR01000004">
    <property type="protein sequence ID" value="ROS01331.1"/>
    <property type="molecule type" value="Genomic_DNA"/>
</dbReference>
<gene>
    <name evidence="1" type="ORF">EDC56_1766</name>
</gene>
<keyword evidence="2" id="KW-1185">Reference proteome</keyword>
<dbReference type="RefSeq" id="WP_123712136.1">
    <property type="nucleotide sequence ID" value="NZ_RKHR01000004.1"/>
</dbReference>
<reference evidence="1 2" key="1">
    <citation type="submission" date="2018-11" db="EMBL/GenBank/DDBJ databases">
        <title>Genomic Encyclopedia of Type Strains, Phase IV (KMG-IV): sequencing the most valuable type-strain genomes for metagenomic binning, comparative biology and taxonomic classification.</title>
        <authorList>
            <person name="Goeker M."/>
        </authorList>
    </citation>
    <scope>NUCLEOTIDE SEQUENCE [LARGE SCALE GENOMIC DNA]</scope>
    <source>
        <strain evidence="1 2">DSM 100316</strain>
    </source>
</reference>
<sequence>MQSNLTLDEVNQELAEADVAISDSEFETLKTWVKCKIEPFKWKQEQYDFEHEFWVVAILNGSCLYFNFVEEGWGWGKFRENGSIVKYHWEQEELGEAFIWRYKDQVTES</sequence>
<proteinExistence type="predicted"/>
<dbReference type="OrthoDB" id="8617543at2"/>
<protein>
    <submittedName>
        <fullName evidence="1">Uncharacterized protein</fullName>
    </submittedName>
</protein>
<evidence type="ECO:0000313" key="1">
    <source>
        <dbReference type="EMBL" id="ROS01331.1"/>
    </source>
</evidence>